<sequence>METDTSDKKMSLEDMSKEDVIKKYNNLLLIAKKAKQSKNGVENVKLEQSFLPLSPKMACRETLEEIKKAKERESKLLSEVDTLKEVIQSFTEKQKQYAEVENTVKQNNEKINELTTSLKKVEGNLAMKIVECKQFDEALIKQSEVLSEVKKKYADTLEKLEYFKETFAKVDIEKKLLEERLLHYEAESNKNENSNQKCTQAVLETKKLEEELNNKEKQLMNLTEKYAKLEEQYKNLPENWTELSVENKNLAKFLSNAEEAKARLEHEVDFFRKSLVGFEEKSKECAKLSDKLLKEERENLKLMEEINEMKKANSEFEQLKEKLVVLEVENVKLMQRIDECTDRYNKDLKTIEKKFEIENEKLDAQIKEKDKLINKQKHEFDVCVKSHEKKLELLEVEKQDLVKLLETEKLKAELDVNEKEKFDAICTAKANELNDCLQRESKLNMEKKELENLINKLNSEAINSVKEWEKLLAVEKEKYDKLLMENNELNKIISEKNSSENEDSKKRENIGQEMEASNKLILEETKVPNENLKAIITETDDVKTLVEDIKVSLQLEKENSKQLMNELEHLKNELHKSELKVQQLETSERLKIGIEDEKFKSVVDENRSLTQRIAEMETKNEENILLKNEIEKIKCSYTESVNLVRRKLEDLLSSFSKIKNLRNNFDSELKNKLKAFELEQTEVRQNIEEVVLKYVGQLHNGNSELLSEMNDMNQALKERGETISKLEQISENQRKELDEAMAKITIQTSKLNEKNKKLGEMEDEIGKVKLEVETKHKAMRELEEEMWKMKNNDSQGEALSSSTISRAEESARFMELEESFEERYTKLKVVAVKLKKKVTELQKQVETERNNLLTTEADYQSKITDFHNQIKSLRVIQSEYDKLQDDLDTEKREKNSLKKSLEMAEEEISSYKQQLEEGKSEREKFKLDKSSFEKIKKELTAHILELKQTIEKQKKESSQLEKQMDEIRRQLSVKDRHVEEEREKHKAAILLLEEQKLDSKKHNVLELEMAAYERTAEDLKKRLDNREQHIKELENNLETERKTISQREEEINRLKLNISNEQIKTDGYNSHLKQLTDELNTQKLEVQKKCDLIKGLEKSLAEETSRVESLSSSIEEITKEKFGNEEKFRSNEEKFCRQIRSLEDNIQSLEDKMSQKEMELKELKSEYDAYKVRAQSVLRQSQKELTPSKQNNALEELEQLKSTSESLKSRLEESSKKLQKLLEENKTLQEEKKRFFGRVQELNSVVTELRNENHNLKEAKQKENEEHAEALRMQKLQSETLAQCFQKEIEDLEAKRSYQVEELKKQLEQMEKCSQIFFKPDVRRVDLQDKRKISTGFVPLKPEKEVLDVMLLEREECEASNGSESVDSMSPQNPNNSNLIPLEQLLAHSDLPDGRKQVMPDATQLKAKIEKNENRIRHLTVLLADAESDSARLTQLNDVLKEEIKRLQRSLEREKHAQNFEYLKNVIVKFVSLQNIDEKLRLIPVLNTILKLSPEEEATLTNCAKGIHETGHRSWGLNLGLWPTG</sequence>
<keyword evidence="2" id="KW-0963">Cytoplasm</keyword>
<dbReference type="EMBL" id="JAWJWE010000001">
    <property type="protein sequence ID" value="KAK6644606.1"/>
    <property type="molecule type" value="Genomic_DNA"/>
</dbReference>
<organism evidence="7 8">
    <name type="scientific">Polyplax serrata</name>
    <name type="common">Common mouse louse</name>
    <dbReference type="NCBI Taxonomy" id="468196"/>
    <lineage>
        <taxon>Eukaryota</taxon>
        <taxon>Metazoa</taxon>
        <taxon>Ecdysozoa</taxon>
        <taxon>Arthropoda</taxon>
        <taxon>Hexapoda</taxon>
        <taxon>Insecta</taxon>
        <taxon>Pterygota</taxon>
        <taxon>Neoptera</taxon>
        <taxon>Paraneoptera</taxon>
        <taxon>Psocodea</taxon>
        <taxon>Troctomorpha</taxon>
        <taxon>Phthiraptera</taxon>
        <taxon>Anoplura</taxon>
        <taxon>Polyplacidae</taxon>
        <taxon>Polyplax</taxon>
    </lineage>
</organism>
<evidence type="ECO:0000259" key="6">
    <source>
        <dbReference type="PROSITE" id="PS50913"/>
    </source>
</evidence>
<gene>
    <name evidence="7" type="ORF">RUM43_000873</name>
</gene>
<evidence type="ECO:0000313" key="7">
    <source>
        <dbReference type="EMBL" id="KAK6644606.1"/>
    </source>
</evidence>
<dbReference type="PANTHER" id="PTHR18902">
    <property type="entry name" value="NUCLEAR MITOTIC APPARATUS PROTEIN 1-RELATED"/>
    <property type="match status" value="1"/>
</dbReference>
<feature type="coiled-coil region" evidence="5">
    <location>
        <begin position="550"/>
        <end position="636"/>
    </location>
</feature>
<dbReference type="Pfam" id="PF01465">
    <property type="entry name" value="GRIP"/>
    <property type="match status" value="1"/>
</dbReference>
<evidence type="ECO:0000256" key="4">
    <source>
        <dbReference type="ARBA" id="ARBA00023054"/>
    </source>
</evidence>
<feature type="coiled-coil region" evidence="5">
    <location>
        <begin position="723"/>
        <end position="792"/>
    </location>
</feature>
<keyword evidence="4 5" id="KW-0175">Coiled coil</keyword>
<evidence type="ECO:0000256" key="1">
    <source>
        <dbReference type="ARBA" id="ARBA00004496"/>
    </source>
</evidence>
<feature type="coiled-coil region" evidence="5">
    <location>
        <begin position="1402"/>
        <end position="1457"/>
    </location>
</feature>
<comment type="caution">
    <text evidence="7">The sequence shown here is derived from an EMBL/GenBank/DDBJ whole genome shotgun (WGS) entry which is preliminary data.</text>
</comment>
<evidence type="ECO:0000313" key="8">
    <source>
        <dbReference type="Proteomes" id="UP001372834"/>
    </source>
</evidence>
<dbReference type="PROSITE" id="PS50913">
    <property type="entry name" value="GRIP"/>
    <property type="match status" value="1"/>
</dbReference>
<name>A0AAN8XR51_POLSC</name>
<feature type="coiled-coil region" evidence="5">
    <location>
        <begin position="191"/>
        <end position="492"/>
    </location>
</feature>
<evidence type="ECO:0000256" key="2">
    <source>
        <dbReference type="ARBA" id="ARBA00022490"/>
    </source>
</evidence>
<dbReference type="PANTHER" id="PTHR18902:SF25">
    <property type="entry name" value="GRIP AND COILED-COIL DOMAIN-CONTAINING PROTEIN 2"/>
    <property type="match status" value="1"/>
</dbReference>
<feature type="coiled-coil region" evidence="5">
    <location>
        <begin position="59"/>
        <end position="124"/>
    </location>
</feature>
<dbReference type="Proteomes" id="UP001372834">
    <property type="component" value="Unassembled WGS sequence"/>
</dbReference>
<dbReference type="SMART" id="SM00755">
    <property type="entry name" value="Grip"/>
    <property type="match status" value="1"/>
</dbReference>
<feature type="coiled-coil region" evidence="5">
    <location>
        <begin position="1100"/>
        <end position="1309"/>
    </location>
</feature>
<protein>
    <recommendedName>
        <fullName evidence="6">GRIP domain-containing protein</fullName>
    </recommendedName>
</protein>
<evidence type="ECO:0000256" key="5">
    <source>
        <dbReference type="SAM" id="Coils"/>
    </source>
</evidence>
<dbReference type="InterPro" id="IPR000237">
    <property type="entry name" value="GRIP_dom"/>
</dbReference>
<reference evidence="7 8" key="1">
    <citation type="submission" date="2023-10" db="EMBL/GenBank/DDBJ databases">
        <title>Genomes of two closely related lineages of the louse Polyplax serrata with different host specificities.</title>
        <authorList>
            <person name="Martinu J."/>
            <person name="Tarabai H."/>
            <person name="Stefka J."/>
            <person name="Hypsa V."/>
        </authorList>
    </citation>
    <scope>NUCLEOTIDE SEQUENCE [LARGE SCALE GENOMIC DNA]</scope>
    <source>
        <strain evidence="7">HR10_N</strain>
    </source>
</reference>
<dbReference type="GO" id="GO:0005737">
    <property type="term" value="C:cytoplasm"/>
    <property type="evidence" value="ECO:0007669"/>
    <property type="project" value="UniProtKB-SubCell"/>
</dbReference>
<accession>A0AAN8XR51</accession>
<feature type="coiled-coil region" evidence="5">
    <location>
        <begin position="824"/>
        <end position="1064"/>
    </location>
</feature>
<feature type="domain" description="GRIP" evidence="6">
    <location>
        <begin position="1453"/>
        <end position="1503"/>
    </location>
</feature>
<dbReference type="InterPro" id="IPR051841">
    <property type="entry name" value="MT-Golgi_org_protein"/>
</dbReference>
<evidence type="ECO:0000256" key="3">
    <source>
        <dbReference type="ARBA" id="ARBA00022553"/>
    </source>
</evidence>
<comment type="subcellular location">
    <subcellularLocation>
        <location evidence="1">Cytoplasm</location>
    </subcellularLocation>
</comment>
<proteinExistence type="predicted"/>
<keyword evidence="3" id="KW-0597">Phosphoprotein</keyword>